<dbReference type="AlphaFoldDB" id="A0A8J7TMR1"/>
<evidence type="ECO:0000256" key="2">
    <source>
        <dbReference type="ARBA" id="ARBA00022833"/>
    </source>
</evidence>
<keyword evidence="3" id="KW-0560">Oxidoreductase</keyword>
<keyword evidence="1" id="KW-0479">Metal-binding</keyword>
<dbReference type="InterPro" id="IPR013154">
    <property type="entry name" value="ADH-like_N"/>
</dbReference>
<dbReference type="EMBL" id="JAFLCK010000018">
    <property type="protein sequence ID" value="MBN8661281.1"/>
    <property type="molecule type" value="Genomic_DNA"/>
</dbReference>
<dbReference type="PROSITE" id="PS00059">
    <property type="entry name" value="ADH_ZINC"/>
    <property type="match status" value="1"/>
</dbReference>
<proteinExistence type="predicted"/>
<dbReference type="PANTHER" id="PTHR43401:SF2">
    <property type="entry name" value="L-THREONINE 3-DEHYDROGENASE"/>
    <property type="match status" value="1"/>
</dbReference>
<dbReference type="GO" id="GO:0008270">
    <property type="term" value="F:zinc ion binding"/>
    <property type="evidence" value="ECO:0007669"/>
    <property type="project" value="InterPro"/>
</dbReference>
<evidence type="ECO:0000313" key="6">
    <source>
        <dbReference type="Proteomes" id="UP000664277"/>
    </source>
</evidence>
<dbReference type="Gene3D" id="3.90.180.10">
    <property type="entry name" value="Medium-chain alcohol dehydrogenases, catalytic domain"/>
    <property type="match status" value="2"/>
</dbReference>
<gene>
    <name evidence="5" type="ORF">J0M35_13015</name>
</gene>
<dbReference type="Pfam" id="PF08240">
    <property type="entry name" value="ADH_N"/>
    <property type="match status" value="1"/>
</dbReference>
<dbReference type="InterPro" id="IPR029063">
    <property type="entry name" value="SAM-dependent_MTases_sf"/>
</dbReference>
<dbReference type="SUPFAM" id="SSF53335">
    <property type="entry name" value="S-adenosyl-L-methionine-dependent methyltransferases"/>
    <property type="match status" value="1"/>
</dbReference>
<dbReference type="InterPro" id="IPR002328">
    <property type="entry name" value="ADH_Zn_CS"/>
</dbReference>
<dbReference type="InterPro" id="IPR050129">
    <property type="entry name" value="Zn_alcohol_dh"/>
</dbReference>
<comment type="caution">
    <text evidence="5">The sequence shown here is derived from an EMBL/GenBank/DDBJ whole genome shotgun (WGS) entry which is preliminary data.</text>
</comment>
<dbReference type="PANTHER" id="PTHR43401">
    <property type="entry name" value="L-THREONINE 3-DEHYDROGENASE"/>
    <property type="match status" value="1"/>
</dbReference>
<evidence type="ECO:0000313" key="5">
    <source>
        <dbReference type="EMBL" id="MBN8661281.1"/>
    </source>
</evidence>
<reference evidence="5" key="1">
    <citation type="submission" date="2021-02" db="EMBL/GenBank/DDBJ databases">
        <title>Genome-Resolved Metagenomics of a Microbial Community Performing Photosynthetic Biological Nutrient Removal.</title>
        <authorList>
            <person name="Mcdaniel E.A."/>
        </authorList>
    </citation>
    <scope>NUCLEOTIDE SEQUENCE</scope>
    <source>
        <strain evidence="5">UWPOB_OBS1</strain>
    </source>
</reference>
<evidence type="ECO:0000259" key="4">
    <source>
        <dbReference type="Pfam" id="PF08240"/>
    </source>
</evidence>
<accession>A0A8J7TMR1</accession>
<dbReference type="GO" id="GO:0016491">
    <property type="term" value="F:oxidoreductase activity"/>
    <property type="evidence" value="ECO:0007669"/>
    <property type="project" value="UniProtKB-KW"/>
</dbReference>
<name>A0A8J7TMR1_9BACT</name>
<dbReference type="Gene3D" id="3.40.50.720">
    <property type="entry name" value="NAD(P)-binding Rossmann-like Domain"/>
    <property type="match status" value="1"/>
</dbReference>
<evidence type="ECO:0000256" key="3">
    <source>
        <dbReference type="ARBA" id="ARBA00023002"/>
    </source>
</evidence>
<organism evidence="5 6">
    <name type="scientific">Candidatus Obscuribacter phosphatis</name>
    <dbReference type="NCBI Taxonomy" id="1906157"/>
    <lineage>
        <taxon>Bacteria</taxon>
        <taxon>Bacillati</taxon>
        <taxon>Candidatus Melainabacteria</taxon>
        <taxon>Candidatus Obscuribacterales</taxon>
        <taxon>Candidatus Obscuribacteraceae</taxon>
        <taxon>Candidatus Obscuribacter</taxon>
    </lineage>
</organism>
<dbReference type="SUPFAM" id="SSF50129">
    <property type="entry name" value="GroES-like"/>
    <property type="match status" value="1"/>
</dbReference>
<evidence type="ECO:0000256" key="1">
    <source>
        <dbReference type="ARBA" id="ARBA00022723"/>
    </source>
</evidence>
<dbReference type="InterPro" id="IPR011032">
    <property type="entry name" value="GroES-like_sf"/>
</dbReference>
<dbReference type="Proteomes" id="UP000664277">
    <property type="component" value="Unassembled WGS sequence"/>
</dbReference>
<sequence length="312" mass="33857">MASRFSALVKDRSKVELKELFLPKPGPQEVLVRVALAGLCRTDIYAARGELSTKDDLILGHELAGTVEAVGASVDGLKVGARVTVNPVLACKQCKGCLSSGVCLNTGFVGIDADGGFAEFALLPQDSIMTLDNRVSFLAAAYSEPVAASLAVLKSGIKPGENGAIFGRNRFSELLQAILTIYGFPELPVIDTYLSEPNKPEPEGEFDYAIETFASSEVIAKMCRAIKPGGKLILKSRQHEPLQFKLAEFLKREPVIYVLNYGDFNEALELLSSGKLRIDNLVEGLYPLKDFEAVFEKAGFAEARKLFFDLSL</sequence>
<keyword evidence="2" id="KW-0862">Zinc</keyword>
<feature type="domain" description="Alcohol dehydrogenase-like N-terminal" evidence="4">
    <location>
        <begin position="26"/>
        <end position="131"/>
    </location>
</feature>
<protein>
    <submittedName>
        <fullName evidence="5">Alcohol dehydrogenase catalytic domain-containing protein</fullName>
    </submittedName>
</protein>